<evidence type="ECO:0000313" key="1">
    <source>
        <dbReference type="EMBL" id="MCS5491000.1"/>
    </source>
</evidence>
<reference evidence="1 2" key="1">
    <citation type="submission" date="2022-08" db="EMBL/GenBank/DDBJ databases">
        <title>Algoriphagus sp. CAU 1643 isolated from mud.</title>
        <authorList>
            <person name="Kim W."/>
        </authorList>
    </citation>
    <scope>NUCLEOTIDE SEQUENCE [LARGE SCALE GENOMIC DNA]</scope>
    <source>
        <strain evidence="1 2">CAU 1643</strain>
    </source>
</reference>
<proteinExistence type="predicted"/>
<sequence length="103" mass="12267">MICLKKAKLYIQNISFNEDHLIISIVRFDEELPPIKISYDSIDIDFDRNFAEKYPKHTLEFKLKNQEPVLANLSSIKQYELGFWNKDNLKKIYDLIISKKESK</sequence>
<accession>A0ABT2G6U2</accession>
<comment type="caution">
    <text evidence="1">The sequence shown here is derived from an EMBL/GenBank/DDBJ whole genome shotgun (WGS) entry which is preliminary data.</text>
</comment>
<protein>
    <submittedName>
        <fullName evidence="1">Uncharacterized protein</fullName>
    </submittedName>
</protein>
<gene>
    <name evidence="1" type="ORF">NY014_11195</name>
</gene>
<name>A0ABT2G6U2_9BACT</name>
<dbReference type="Proteomes" id="UP001206788">
    <property type="component" value="Unassembled WGS sequence"/>
</dbReference>
<keyword evidence="2" id="KW-1185">Reference proteome</keyword>
<organism evidence="1 2">
    <name type="scientific">Algoriphagus limi</name>
    <dbReference type="NCBI Taxonomy" id="2975273"/>
    <lineage>
        <taxon>Bacteria</taxon>
        <taxon>Pseudomonadati</taxon>
        <taxon>Bacteroidota</taxon>
        <taxon>Cytophagia</taxon>
        <taxon>Cytophagales</taxon>
        <taxon>Cyclobacteriaceae</taxon>
        <taxon>Algoriphagus</taxon>
    </lineage>
</organism>
<evidence type="ECO:0000313" key="2">
    <source>
        <dbReference type="Proteomes" id="UP001206788"/>
    </source>
</evidence>
<dbReference type="RefSeq" id="WP_259414671.1">
    <property type="nucleotide sequence ID" value="NZ_JANWGH010000002.1"/>
</dbReference>
<dbReference type="EMBL" id="JANWGH010000002">
    <property type="protein sequence ID" value="MCS5491000.1"/>
    <property type="molecule type" value="Genomic_DNA"/>
</dbReference>